<protein>
    <submittedName>
        <fullName evidence="1">Uncharacterized protein</fullName>
    </submittedName>
</protein>
<name>A0A511ZMP3_9BACI</name>
<organism evidence="1 2">
    <name type="scientific">Oceanobacillus sojae</name>
    <dbReference type="NCBI Taxonomy" id="582851"/>
    <lineage>
        <taxon>Bacteria</taxon>
        <taxon>Bacillati</taxon>
        <taxon>Bacillota</taxon>
        <taxon>Bacilli</taxon>
        <taxon>Bacillales</taxon>
        <taxon>Bacillaceae</taxon>
        <taxon>Oceanobacillus</taxon>
    </lineage>
</organism>
<proteinExistence type="predicted"/>
<sequence>MRGHLHSFSIILSLSQKQLEKPEKITCMNYASFLKLTYKENPKKTAAKENMSVLFAQPRSKNLRKDK</sequence>
<dbReference type="Proteomes" id="UP000321558">
    <property type="component" value="Unassembled WGS sequence"/>
</dbReference>
<gene>
    <name evidence="1" type="ORF">OSO01_34490</name>
</gene>
<accession>A0A511ZMP3</accession>
<dbReference type="AlphaFoldDB" id="A0A511ZMP3"/>
<comment type="caution">
    <text evidence="1">The sequence shown here is derived from an EMBL/GenBank/DDBJ whole genome shotgun (WGS) entry which is preliminary data.</text>
</comment>
<evidence type="ECO:0000313" key="1">
    <source>
        <dbReference type="EMBL" id="GEN88710.1"/>
    </source>
</evidence>
<keyword evidence="2" id="KW-1185">Reference proteome</keyword>
<dbReference type="EMBL" id="BJYM01000015">
    <property type="protein sequence ID" value="GEN88710.1"/>
    <property type="molecule type" value="Genomic_DNA"/>
</dbReference>
<reference evidence="1 2" key="1">
    <citation type="submission" date="2019-07" db="EMBL/GenBank/DDBJ databases">
        <title>Whole genome shotgun sequence of Oceanobacillus sojae NBRC 105379.</title>
        <authorList>
            <person name="Hosoyama A."/>
            <person name="Uohara A."/>
            <person name="Ohji S."/>
            <person name="Ichikawa N."/>
        </authorList>
    </citation>
    <scope>NUCLEOTIDE SEQUENCE [LARGE SCALE GENOMIC DNA]</scope>
    <source>
        <strain evidence="1 2">NBRC 105379</strain>
    </source>
</reference>
<evidence type="ECO:0000313" key="2">
    <source>
        <dbReference type="Proteomes" id="UP000321558"/>
    </source>
</evidence>